<gene>
    <name evidence="3" type="ORF">C6P45_000284</name>
</gene>
<name>A0A9P6W7R8_MAUEX</name>
<organism evidence="3 4">
    <name type="scientific">Maudiozyma exigua</name>
    <name type="common">Yeast</name>
    <name type="synonym">Kazachstania exigua</name>
    <dbReference type="NCBI Taxonomy" id="34358"/>
    <lineage>
        <taxon>Eukaryota</taxon>
        <taxon>Fungi</taxon>
        <taxon>Dikarya</taxon>
        <taxon>Ascomycota</taxon>
        <taxon>Saccharomycotina</taxon>
        <taxon>Saccharomycetes</taxon>
        <taxon>Saccharomycetales</taxon>
        <taxon>Saccharomycetaceae</taxon>
        <taxon>Maudiozyma</taxon>
    </lineage>
</organism>
<protein>
    <recommendedName>
        <fullName evidence="5">Mto2p-binding domain-containing protein</fullName>
    </recommendedName>
</protein>
<evidence type="ECO:0000313" key="4">
    <source>
        <dbReference type="Proteomes" id="UP000750334"/>
    </source>
</evidence>
<evidence type="ECO:0000313" key="3">
    <source>
        <dbReference type="EMBL" id="KAG0666182.1"/>
    </source>
</evidence>
<dbReference type="EMBL" id="PUHR01000106">
    <property type="protein sequence ID" value="KAG0666182.1"/>
    <property type="molecule type" value="Genomic_DNA"/>
</dbReference>
<feature type="coiled-coil region" evidence="1">
    <location>
        <begin position="529"/>
        <end position="647"/>
    </location>
</feature>
<dbReference type="AlphaFoldDB" id="A0A9P6W7R8"/>
<feature type="compositionally biased region" description="Acidic residues" evidence="2">
    <location>
        <begin position="123"/>
        <end position="132"/>
    </location>
</feature>
<feature type="region of interest" description="Disordered" evidence="2">
    <location>
        <begin position="70"/>
        <end position="136"/>
    </location>
</feature>
<sequence>MNKITPSPDISRSIDRSAVIDASKIKTNNSNEGIKSKMSLRNHSRNMSGSISKSDSFDIIDGIENLTLSTASSSTPHKASYADRSTFNNGIQNRRPSPLKQSNFRQNRISVDDNLFNPVSELNDNDYDDEEQNNSYLNDKLSEDNIPKVTENMTPWKHRKTNSSTNTYIDSSDFRMDSKRAASSYIPSNKTEQYRNSLDLADLRNIVDGDKMDSQNRDINSKEYERMKRTIGSLKMKNKTLIEMIKQINKNNEKDGTKVVQNDKYHSLYNELLKRLDNDDDNLKDLKQENERLQLNVDEKEKHIIAIEQELKKYKEENVEILSSTDEYIKTNDKMTVVADNILGFIKDVDFRTYHIEDIEKHTLETAIGLDSNYFPLKMDTLNGSIRKLIENLQNCENDILSSNEKEKFNARGSIMANSTQLNQMPSDDNGNKTIDPDIEAVVQNLHKEYDNFITSIGNKLKLSLKVEEELKDKLSKQQEIIHKITLMYKEQKSDAVFDEPVNAVPIIVDNGEKSEIEPKLEDSYLSHIESLTVLVQALREKIRDLEVENLEGKNINEENNKMQRQNSLLKRKIENLEEIITQKTENWNDLIAQLETQISELETERDDLVNINHSLDVENKEIGKMKEDIENDIGNLQSDLEYCKKENLELKESNDNLRSTTLQVKASQSNIISRYENDFNKFCHKLLFHLIKVFEILRNIIERNSIDQSIRKVERLSNITELDNLRSLYSKFDTIYNFVEMALESIIQSYTQILIENSTANKRIENNQLSDHPSASDNISILEKVNELQKRWVLERERRKLDSNAAEAKISKLQTENDLLKEQIFKTSLNQ</sequence>
<feature type="compositionally biased region" description="Polar residues" evidence="2">
    <location>
        <begin position="70"/>
        <end position="109"/>
    </location>
</feature>
<keyword evidence="4" id="KW-1185">Reference proteome</keyword>
<evidence type="ECO:0000256" key="1">
    <source>
        <dbReference type="SAM" id="Coils"/>
    </source>
</evidence>
<keyword evidence="1" id="KW-0175">Coiled coil</keyword>
<reference evidence="3 4" key="1">
    <citation type="submission" date="2020-11" db="EMBL/GenBank/DDBJ databases">
        <title>Kefir isolates.</title>
        <authorList>
            <person name="Marcisauskas S."/>
            <person name="Kim Y."/>
            <person name="Blasche S."/>
        </authorList>
    </citation>
    <scope>NUCLEOTIDE SEQUENCE [LARGE SCALE GENOMIC DNA]</scope>
    <source>
        <strain evidence="3 4">OG2</strain>
    </source>
</reference>
<accession>A0A9P6W7R8</accession>
<comment type="caution">
    <text evidence="3">The sequence shown here is derived from an EMBL/GenBank/DDBJ whole genome shotgun (WGS) entry which is preliminary data.</text>
</comment>
<feature type="coiled-coil region" evidence="1">
    <location>
        <begin position="379"/>
        <end position="406"/>
    </location>
</feature>
<dbReference type="Proteomes" id="UP000750334">
    <property type="component" value="Unassembled WGS sequence"/>
</dbReference>
<feature type="coiled-coil region" evidence="1">
    <location>
        <begin position="269"/>
        <end position="324"/>
    </location>
</feature>
<dbReference type="OrthoDB" id="4052563at2759"/>
<proteinExistence type="predicted"/>
<evidence type="ECO:0000256" key="2">
    <source>
        <dbReference type="SAM" id="MobiDB-lite"/>
    </source>
</evidence>
<evidence type="ECO:0008006" key="5">
    <source>
        <dbReference type="Google" id="ProtNLM"/>
    </source>
</evidence>